<evidence type="ECO:0000313" key="3">
    <source>
        <dbReference type="Proteomes" id="UP000238825"/>
    </source>
</evidence>
<evidence type="ECO:0000256" key="1">
    <source>
        <dbReference type="SAM" id="Phobius"/>
    </source>
</evidence>
<protein>
    <submittedName>
        <fullName evidence="2">Uncharacterized protein</fullName>
    </submittedName>
</protein>
<accession>A0A2S0JZI9</accession>
<evidence type="ECO:0000313" key="2">
    <source>
        <dbReference type="EMBL" id="AVK96553.1"/>
    </source>
</evidence>
<reference evidence="2 3" key="1">
    <citation type="submission" date="2017-03" db="EMBL/GenBank/DDBJ databases">
        <title>The whole genome sequencing and assembly of Lysinibacillus sphaericus DSM 28T strain.</title>
        <authorList>
            <person name="Lee Y.-J."/>
            <person name="Yi H."/>
            <person name="Bahn Y.-S."/>
            <person name="Kim J.F."/>
            <person name="Lee D.-W."/>
        </authorList>
    </citation>
    <scope>NUCLEOTIDE SEQUENCE [LARGE SCALE GENOMIC DNA]</scope>
    <source>
        <strain evidence="2 3">DSM 28</strain>
    </source>
</reference>
<dbReference type="EMBL" id="CP019980">
    <property type="protein sequence ID" value="AVK96553.1"/>
    <property type="molecule type" value="Genomic_DNA"/>
</dbReference>
<proteinExistence type="predicted"/>
<organism evidence="2 3">
    <name type="scientific">Lysinibacillus sphaericus</name>
    <name type="common">Bacillus sphaericus</name>
    <dbReference type="NCBI Taxonomy" id="1421"/>
    <lineage>
        <taxon>Bacteria</taxon>
        <taxon>Bacillati</taxon>
        <taxon>Bacillota</taxon>
        <taxon>Bacilli</taxon>
        <taxon>Bacillales</taxon>
        <taxon>Bacillaceae</taxon>
        <taxon>Lysinibacillus</taxon>
    </lineage>
</organism>
<name>A0A2S0JZI9_LYSSH</name>
<dbReference type="AlphaFoldDB" id="A0A2S0JZI9"/>
<sequence>MQEKNFLKEIFIKQLKFLFIKHIFFLRETKYRKRKKSDCMKELDDLKLTILPLGILVFLTMLWKMTQSVGVAISIIIFWMGWKQLMKKFMINN</sequence>
<keyword evidence="1" id="KW-0812">Transmembrane</keyword>
<dbReference type="Proteomes" id="UP000238825">
    <property type="component" value="Chromosome"/>
</dbReference>
<feature type="transmembrane region" description="Helical" evidence="1">
    <location>
        <begin position="69"/>
        <end position="86"/>
    </location>
</feature>
<keyword evidence="1" id="KW-0472">Membrane</keyword>
<gene>
    <name evidence="2" type="ORF">LS41612_09890</name>
</gene>
<keyword evidence="1" id="KW-1133">Transmembrane helix</keyword>